<comment type="catalytic activity">
    <reaction evidence="8 10">
        <text>dITP + H2O = dIMP + diphosphate + H(+)</text>
        <dbReference type="Rhea" id="RHEA:28342"/>
        <dbReference type="ChEBI" id="CHEBI:15377"/>
        <dbReference type="ChEBI" id="CHEBI:15378"/>
        <dbReference type="ChEBI" id="CHEBI:33019"/>
        <dbReference type="ChEBI" id="CHEBI:61194"/>
        <dbReference type="ChEBI" id="CHEBI:61382"/>
        <dbReference type="EC" id="3.6.1.66"/>
    </reaction>
</comment>
<comment type="caution">
    <text evidence="12">The sequence shown here is derived from an EMBL/GenBank/DDBJ whole genome shotgun (WGS) entry which is preliminary data.</text>
</comment>
<dbReference type="GO" id="GO:0035870">
    <property type="term" value="F:dITP diphosphatase activity"/>
    <property type="evidence" value="ECO:0007669"/>
    <property type="project" value="UniProtKB-UniRule"/>
</dbReference>
<evidence type="ECO:0000256" key="2">
    <source>
        <dbReference type="ARBA" id="ARBA00011738"/>
    </source>
</evidence>
<feature type="binding site" evidence="10">
    <location>
        <begin position="8"/>
        <end position="13"/>
    </location>
    <ligand>
        <name>substrate</name>
    </ligand>
</feature>
<evidence type="ECO:0000313" key="13">
    <source>
        <dbReference type="Proteomes" id="UP000648239"/>
    </source>
</evidence>
<dbReference type="GO" id="GO:0046872">
    <property type="term" value="F:metal ion binding"/>
    <property type="evidence" value="ECO:0007669"/>
    <property type="project" value="UniProtKB-KW"/>
</dbReference>
<keyword evidence="3 10" id="KW-0479">Metal-binding</keyword>
<feature type="binding site" evidence="10">
    <location>
        <position position="40"/>
    </location>
    <ligand>
        <name>Mg(2+)</name>
        <dbReference type="ChEBI" id="CHEBI:18420"/>
    </ligand>
</feature>
<evidence type="ECO:0000313" key="12">
    <source>
        <dbReference type="EMBL" id="MBD3869527.1"/>
    </source>
</evidence>
<dbReference type="Gene3D" id="3.90.950.10">
    <property type="match status" value="1"/>
</dbReference>
<dbReference type="InterPro" id="IPR029001">
    <property type="entry name" value="ITPase-like_fam"/>
</dbReference>
<comment type="catalytic activity">
    <reaction evidence="10">
        <text>ITP + H2O = IMP + diphosphate + H(+)</text>
        <dbReference type="Rhea" id="RHEA:29399"/>
        <dbReference type="ChEBI" id="CHEBI:15377"/>
        <dbReference type="ChEBI" id="CHEBI:15378"/>
        <dbReference type="ChEBI" id="CHEBI:33019"/>
        <dbReference type="ChEBI" id="CHEBI:58053"/>
        <dbReference type="ChEBI" id="CHEBI:61402"/>
        <dbReference type="EC" id="3.6.1.66"/>
    </reaction>
</comment>
<evidence type="ECO:0000256" key="6">
    <source>
        <dbReference type="ARBA" id="ARBA00022842"/>
    </source>
</evidence>
<keyword evidence="5 10" id="KW-0378">Hydrolase</keyword>
<dbReference type="FunFam" id="3.90.950.10:FF:000001">
    <property type="entry name" value="dITP/XTP pyrophosphatase"/>
    <property type="match status" value="1"/>
</dbReference>
<dbReference type="PANTHER" id="PTHR11067">
    <property type="entry name" value="INOSINE TRIPHOSPHATE PYROPHOSPHATASE/HAM1 PROTEIN"/>
    <property type="match status" value="1"/>
</dbReference>
<evidence type="ECO:0000256" key="8">
    <source>
        <dbReference type="ARBA" id="ARBA00051875"/>
    </source>
</evidence>
<gene>
    <name evidence="12" type="primary">rdgB</name>
    <name evidence="12" type="ORF">IFK94_15515</name>
</gene>
<accession>A0A8J6Y366</accession>
<dbReference type="InterPro" id="IPR020922">
    <property type="entry name" value="dITP/XTP_pyrophosphatase"/>
</dbReference>
<sequence>MTKLVLATGNPGKVREFQTALLGHVEVVGFEAIEDGPAPEETGSTFEENARIKAEGYSLRSNLTVLAEDSGLEVDALKGAPGVYSARYGGEGLDDHGRVLKLLEDLQKVPDDKRTARYRAVIAVARAGKTLATFDGHVEGRIIRDLRGDGGFGYDPVFFHDDLGCTFAQISRAQKQQLSHRGAAIRAFLAGLQDGRLTIP</sequence>
<comment type="similarity">
    <text evidence="1 10 11">Belongs to the HAM1 NTPase family.</text>
</comment>
<dbReference type="EC" id="3.6.1.66" evidence="10"/>
<dbReference type="GO" id="GO:0017111">
    <property type="term" value="F:ribonucleoside triphosphate phosphatase activity"/>
    <property type="evidence" value="ECO:0007669"/>
    <property type="project" value="InterPro"/>
</dbReference>
<dbReference type="SUPFAM" id="SSF52972">
    <property type="entry name" value="ITPase-like"/>
    <property type="match status" value="1"/>
</dbReference>
<dbReference type="GO" id="GO:0036220">
    <property type="term" value="F:ITP diphosphatase activity"/>
    <property type="evidence" value="ECO:0007669"/>
    <property type="project" value="UniProtKB-UniRule"/>
</dbReference>
<reference evidence="12 13" key="1">
    <citation type="submission" date="2020-08" db="EMBL/GenBank/DDBJ databases">
        <title>Acidobacteriota in marine sediments use diverse sulfur dissimilation pathways.</title>
        <authorList>
            <person name="Wasmund K."/>
        </authorList>
    </citation>
    <scope>NUCLEOTIDE SEQUENCE [LARGE SCALE GENOMIC DNA]</scope>
    <source>
        <strain evidence="12">MAG AM4</strain>
    </source>
</reference>
<comment type="function">
    <text evidence="10">Pyrophosphatase that catalyzes the hydrolysis of nucleoside triphosphates to their monophosphate derivatives, with a high preference for the non-canonical purine nucleotides XTP (xanthosine triphosphate), dITP (deoxyinosine triphosphate) and ITP. Seems to function as a house-cleaning enzyme that removes non-canonical purine nucleotides from the nucleotide pool, thus preventing their incorporation into DNA/RNA and avoiding chromosomal lesions.</text>
</comment>
<dbReference type="GO" id="GO:0036222">
    <property type="term" value="F:XTP diphosphatase activity"/>
    <property type="evidence" value="ECO:0007669"/>
    <property type="project" value="UniProtKB-UniRule"/>
</dbReference>
<evidence type="ECO:0000256" key="10">
    <source>
        <dbReference type="HAMAP-Rule" id="MF_01405"/>
    </source>
</evidence>
<dbReference type="EMBL" id="JACXWD010000106">
    <property type="protein sequence ID" value="MBD3869527.1"/>
    <property type="molecule type" value="Genomic_DNA"/>
</dbReference>
<feature type="binding site" evidence="10">
    <location>
        <position position="70"/>
    </location>
    <ligand>
        <name>substrate</name>
    </ligand>
</feature>
<keyword evidence="6 10" id="KW-0460">Magnesium</keyword>
<evidence type="ECO:0000256" key="5">
    <source>
        <dbReference type="ARBA" id="ARBA00022801"/>
    </source>
</evidence>
<keyword evidence="4 10" id="KW-0547">Nucleotide-binding</keyword>
<dbReference type="GO" id="GO:0005829">
    <property type="term" value="C:cytosol"/>
    <property type="evidence" value="ECO:0007669"/>
    <property type="project" value="TreeGrafter"/>
</dbReference>
<feature type="binding site" evidence="10">
    <location>
        <begin position="152"/>
        <end position="155"/>
    </location>
    <ligand>
        <name>substrate</name>
    </ligand>
</feature>
<dbReference type="CDD" id="cd00515">
    <property type="entry name" value="HAM1"/>
    <property type="match status" value="1"/>
</dbReference>
<evidence type="ECO:0000256" key="9">
    <source>
        <dbReference type="ARBA" id="ARBA00052017"/>
    </source>
</evidence>
<feature type="active site" description="Proton acceptor" evidence="10">
    <location>
        <position position="69"/>
    </location>
</feature>
<proteinExistence type="inferred from homology"/>
<evidence type="ECO:0000256" key="4">
    <source>
        <dbReference type="ARBA" id="ARBA00022741"/>
    </source>
</evidence>
<dbReference type="Proteomes" id="UP000648239">
    <property type="component" value="Unassembled WGS sequence"/>
</dbReference>
<feature type="binding site" evidence="10">
    <location>
        <begin position="180"/>
        <end position="181"/>
    </location>
    <ligand>
        <name>substrate</name>
    </ligand>
</feature>
<evidence type="ECO:0000256" key="1">
    <source>
        <dbReference type="ARBA" id="ARBA00008023"/>
    </source>
</evidence>
<name>A0A8J6Y366_9BACT</name>
<keyword evidence="7 10" id="KW-0546">Nucleotide metabolism</keyword>
<dbReference type="Pfam" id="PF01725">
    <property type="entry name" value="Ham1p_like"/>
    <property type="match status" value="1"/>
</dbReference>
<dbReference type="InterPro" id="IPR002637">
    <property type="entry name" value="RdgB/HAM1"/>
</dbReference>
<protein>
    <recommendedName>
        <fullName evidence="10">dITP/XTP pyrophosphatase</fullName>
        <ecNumber evidence="10">3.6.1.66</ecNumber>
    </recommendedName>
    <alternativeName>
        <fullName evidence="10">Non-canonical purine NTP pyrophosphatase</fullName>
    </alternativeName>
    <alternativeName>
        <fullName evidence="10">Non-standard purine NTP pyrophosphatase</fullName>
    </alternativeName>
    <alternativeName>
        <fullName evidence="10">Nucleoside-triphosphate diphosphatase</fullName>
    </alternativeName>
    <alternativeName>
        <fullName evidence="10">Nucleoside-triphosphate pyrophosphatase</fullName>
        <shortName evidence="10">NTPase</shortName>
    </alternativeName>
</protein>
<organism evidence="12 13">
    <name type="scientific">Candidatus Polarisedimenticola svalbardensis</name>
    <dbReference type="NCBI Taxonomy" id="2886004"/>
    <lineage>
        <taxon>Bacteria</taxon>
        <taxon>Pseudomonadati</taxon>
        <taxon>Acidobacteriota</taxon>
        <taxon>Candidatus Polarisedimenticolia</taxon>
        <taxon>Candidatus Polarisedimenticolales</taxon>
        <taxon>Candidatus Polarisedimenticolaceae</taxon>
        <taxon>Candidatus Polarisedimenticola</taxon>
    </lineage>
</organism>
<comment type="cofactor">
    <cofactor evidence="10">
        <name>Mg(2+)</name>
        <dbReference type="ChEBI" id="CHEBI:18420"/>
    </cofactor>
    <text evidence="10">Binds 1 Mg(2+) ion per subunit.</text>
</comment>
<comment type="subunit">
    <text evidence="2 10">Homodimer.</text>
</comment>
<evidence type="ECO:0000256" key="7">
    <source>
        <dbReference type="ARBA" id="ARBA00023080"/>
    </source>
</evidence>
<dbReference type="PANTHER" id="PTHR11067:SF9">
    <property type="entry name" value="INOSINE TRIPHOSPHATE PYROPHOSPHATASE"/>
    <property type="match status" value="1"/>
</dbReference>
<evidence type="ECO:0000256" key="11">
    <source>
        <dbReference type="RuleBase" id="RU003781"/>
    </source>
</evidence>
<evidence type="ECO:0000256" key="3">
    <source>
        <dbReference type="ARBA" id="ARBA00022723"/>
    </source>
</evidence>
<comment type="catalytic activity">
    <reaction evidence="9 10">
        <text>XTP + H2O = XMP + diphosphate + H(+)</text>
        <dbReference type="Rhea" id="RHEA:28610"/>
        <dbReference type="ChEBI" id="CHEBI:15377"/>
        <dbReference type="ChEBI" id="CHEBI:15378"/>
        <dbReference type="ChEBI" id="CHEBI:33019"/>
        <dbReference type="ChEBI" id="CHEBI:57464"/>
        <dbReference type="ChEBI" id="CHEBI:61314"/>
        <dbReference type="EC" id="3.6.1.66"/>
    </reaction>
</comment>
<dbReference type="GO" id="GO:0009146">
    <property type="term" value="P:purine nucleoside triphosphate catabolic process"/>
    <property type="evidence" value="ECO:0007669"/>
    <property type="project" value="UniProtKB-UniRule"/>
</dbReference>
<dbReference type="AlphaFoldDB" id="A0A8J6Y366"/>
<feature type="binding site" evidence="10">
    <location>
        <position position="69"/>
    </location>
    <ligand>
        <name>Mg(2+)</name>
        <dbReference type="ChEBI" id="CHEBI:18420"/>
    </ligand>
</feature>
<dbReference type="GO" id="GO:0000166">
    <property type="term" value="F:nucleotide binding"/>
    <property type="evidence" value="ECO:0007669"/>
    <property type="project" value="UniProtKB-KW"/>
</dbReference>
<dbReference type="HAMAP" id="MF_01405">
    <property type="entry name" value="Non_canon_purine_NTPase"/>
    <property type="match status" value="1"/>
</dbReference>
<dbReference type="NCBIfam" id="TIGR00042">
    <property type="entry name" value="RdgB/HAM1 family non-canonical purine NTP pyrophosphatase"/>
    <property type="match status" value="1"/>
</dbReference>
<dbReference type="GO" id="GO:0009117">
    <property type="term" value="P:nucleotide metabolic process"/>
    <property type="evidence" value="ECO:0007669"/>
    <property type="project" value="UniProtKB-KW"/>
</dbReference>
<feature type="binding site" evidence="10">
    <location>
        <position position="175"/>
    </location>
    <ligand>
        <name>substrate</name>
    </ligand>
</feature>